<dbReference type="SMART" id="SM00248">
    <property type="entry name" value="ANK"/>
    <property type="match status" value="3"/>
</dbReference>
<evidence type="ECO:0000256" key="1">
    <source>
        <dbReference type="PROSITE-ProRule" id="PRU00023"/>
    </source>
</evidence>
<dbReference type="EMBL" id="DS113355">
    <property type="protein sequence ID" value="EAY09539.1"/>
    <property type="molecule type" value="Genomic_DNA"/>
</dbReference>
<accession>A2ECP3</accession>
<dbReference type="Proteomes" id="UP000001542">
    <property type="component" value="Unassembled WGS sequence"/>
</dbReference>
<feature type="domain" description="DUF3447" evidence="2">
    <location>
        <begin position="96"/>
        <end position="170"/>
    </location>
</feature>
<protein>
    <recommendedName>
        <fullName evidence="2">DUF3447 domain-containing protein</fullName>
    </recommendedName>
</protein>
<dbReference type="AlphaFoldDB" id="A2ECP3"/>
<gene>
    <name evidence="3" type="ORF">TVAG_276120</name>
</gene>
<dbReference type="PROSITE" id="PS50088">
    <property type="entry name" value="ANK_REPEAT"/>
    <property type="match status" value="2"/>
</dbReference>
<evidence type="ECO:0000313" key="3">
    <source>
        <dbReference type="EMBL" id="EAY09539.1"/>
    </source>
</evidence>
<reference evidence="3" key="2">
    <citation type="journal article" date="2007" name="Science">
        <title>Draft genome sequence of the sexually transmitted pathogen Trichomonas vaginalis.</title>
        <authorList>
            <person name="Carlton J.M."/>
            <person name="Hirt R.P."/>
            <person name="Silva J.C."/>
            <person name="Delcher A.L."/>
            <person name="Schatz M."/>
            <person name="Zhao Q."/>
            <person name="Wortman J.R."/>
            <person name="Bidwell S.L."/>
            <person name="Alsmark U.C.M."/>
            <person name="Besteiro S."/>
            <person name="Sicheritz-Ponten T."/>
            <person name="Noel C.J."/>
            <person name="Dacks J.B."/>
            <person name="Foster P.G."/>
            <person name="Simillion C."/>
            <person name="Van de Peer Y."/>
            <person name="Miranda-Saavedra D."/>
            <person name="Barton G.J."/>
            <person name="Westrop G.D."/>
            <person name="Mueller S."/>
            <person name="Dessi D."/>
            <person name="Fiori P.L."/>
            <person name="Ren Q."/>
            <person name="Paulsen I."/>
            <person name="Zhang H."/>
            <person name="Bastida-Corcuera F.D."/>
            <person name="Simoes-Barbosa A."/>
            <person name="Brown M.T."/>
            <person name="Hayes R.D."/>
            <person name="Mukherjee M."/>
            <person name="Okumura C.Y."/>
            <person name="Schneider R."/>
            <person name="Smith A.J."/>
            <person name="Vanacova S."/>
            <person name="Villalvazo M."/>
            <person name="Haas B.J."/>
            <person name="Pertea M."/>
            <person name="Feldblyum T.V."/>
            <person name="Utterback T.R."/>
            <person name="Shu C.L."/>
            <person name="Osoegawa K."/>
            <person name="de Jong P.J."/>
            <person name="Hrdy I."/>
            <person name="Horvathova L."/>
            <person name="Zubacova Z."/>
            <person name="Dolezal P."/>
            <person name="Malik S.B."/>
            <person name="Logsdon J.M. Jr."/>
            <person name="Henze K."/>
            <person name="Gupta A."/>
            <person name="Wang C.C."/>
            <person name="Dunne R.L."/>
            <person name="Upcroft J.A."/>
            <person name="Upcroft P."/>
            <person name="White O."/>
            <person name="Salzberg S.L."/>
            <person name="Tang P."/>
            <person name="Chiu C.-H."/>
            <person name="Lee Y.-S."/>
            <person name="Embley T.M."/>
            <person name="Coombs G.H."/>
            <person name="Mottram J.C."/>
            <person name="Tachezy J."/>
            <person name="Fraser-Liggett C.M."/>
            <person name="Johnson P.J."/>
        </authorList>
    </citation>
    <scope>NUCLEOTIDE SEQUENCE [LARGE SCALE GENOMIC DNA]</scope>
    <source>
        <strain evidence="3">G3</strain>
    </source>
</reference>
<dbReference type="InterPro" id="IPR002110">
    <property type="entry name" value="Ankyrin_rpt"/>
</dbReference>
<proteinExistence type="predicted"/>
<dbReference type="SUPFAM" id="SSF48403">
    <property type="entry name" value="Ankyrin repeat"/>
    <property type="match status" value="1"/>
</dbReference>
<dbReference type="KEGG" id="tva:4767461"/>
<dbReference type="Pfam" id="PF13637">
    <property type="entry name" value="Ank_4"/>
    <property type="match status" value="1"/>
</dbReference>
<dbReference type="InterPro" id="IPR036770">
    <property type="entry name" value="Ankyrin_rpt-contain_sf"/>
</dbReference>
<dbReference type="SMR" id="A2ECP3"/>
<evidence type="ECO:0000259" key="2">
    <source>
        <dbReference type="Pfam" id="PF11929"/>
    </source>
</evidence>
<dbReference type="RefSeq" id="XP_001321762.1">
    <property type="nucleotide sequence ID" value="XM_001321727.1"/>
</dbReference>
<dbReference type="Gene3D" id="1.25.40.20">
    <property type="entry name" value="Ankyrin repeat-containing domain"/>
    <property type="match status" value="1"/>
</dbReference>
<dbReference type="InterPro" id="IPR020683">
    <property type="entry name" value="DUF3447"/>
</dbReference>
<sequence length="308" mass="36025">MSKEYGIDIDDVHNDPIIVDIQDRNKLYKALVNDNKELFESFMRRYSPELNELARSPFYPDLKEGYFIRLKPYSLLELCCYHGAVNCFKACYEKFDRCITSQCLHFSFLSKNKYIMNECSKKVKPDAECMKFAIISHDIDLVAFLMNEYHIDINLMDCGEYQNLQAFILYFDRTKDINNCFIYSPCFFIKSICGYFLSHGANIKETNQNYKKITALHVAAIFNNYEIADFLISNKADVNAKDFHWSTPLHYAASNNSNETIKILISNGAKADEMDSKQLTPIDWALRNIRNNLSRNSQNENRNYQYQN</sequence>
<dbReference type="OrthoDB" id="823504at2759"/>
<organism evidence="3 4">
    <name type="scientific">Trichomonas vaginalis (strain ATCC PRA-98 / G3)</name>
    <dbReference type="NCBI Taxonomy" id="412133"/>
    <lineage>
        <taxon>Eukaryota</taxon>
        <taxon>Metamonada</taxon>
        <taxon>Parabasalia</taxon>
        <taxon>Trichomonadida</taxon>
        <taxon>Trichomonadidae</taxon>
        <taxon>Trichomonas</taxon>
    </lineage>
</organism>
<evidence type="ECO:0000313" key="4">
    <source>
        <dbReference type="Proteomes" id="UP000001542"/>
    </source>
</evidence>
<feature type="repeat" description="ANK" evidence="1">
    <location>
        <begin position="211"/>
        <end position="243"/>
    </location>
</feature>
<keyword evidence="4" id="KW-1185">Reference proteome</keyword>
<dbReference type="eggNOG" id="KOG0195">
    <property type="taxonomic scope" value="Eukaryota"/>
</dbReference>
<dbReference type="PROSITE" id="PS50297">
    <property type="entry name" value="ANK_REP_REGION"/>
    <property type="match status" value="2"/>
</dbReference>
<dbReference type="Pfam" id="PF11929">
    <property type="entry name" value="DUF3447"/>
    <property type="match status" value="1"/>
</dbReference>
<dbReference type="PANTHER" id="PTHR24182">
    <property type="entry name" value="ANKYRIN REPEAT AND SOCS BOX CONTAINING 4"/>
    <property type="match status" value="1"/>
</dbReference>
<feature type="repeat" description="ANK" evidence="1">
    <location>
        <begin position="244"/>
        <end position="276"/>
    </location>
</feature>
<dbReference type="InParanoid" id="A2ECP3"/>
<dbReference type="STRING" id="5722.A2ECP3"/>
<name>A2ECP3_TRIV3</name>
<keyword evidence="1" id="KW-0040">ANK repeat</keyword>
<reference evidence="3" key="1">
    <citation type="submission" date="2006-10" db="EMBL/GenBank/DDBJ databases">
        <authorList>
            <person name="Amadeo P."/>
            <person name="Zhao Q."/>
            <person name="Wortman J."/>
            <person name="Fraser-Liggett C."/>
            <person name="Carlton J."/>
        </authorList>
    </citation>
    <scope>NUCLEOTIDE SEQUENCE</scope>
    <source>
        <strain evidence="3">G3</strain>
    </source>
</reference>
<dbReference type="VEuPathDB" id="TrichDB:TVAGG3_0379550"/>
<dbReference type="PANTHER" id="PTHR24182:SF13">
    <property type="entry name" value="LD18443P"/>
    <property type="match status" value="1"/>
</dbReference>
<dbReference type="VEuPathDB" id="TrichDB:TVAG_276120"/>